<dbReference type="InterPro" id="IPR008189">
    <property type="entry name" value="rRNA_ssu_MeTfrase_I"/>
</dbReference>
<protein>
    <recommendedName>
        <fullName evidence="6">Ribosomal RNA small subunit methyltransferase I</fullName>
        <ecNumber evidence="6">2.1.1.198</ecNumber>
    </recommendedName>
    <alternativeName>
        <fullName evidence="6">16S rRNA 2'-O-ribose C1402 methyltransferase</fullName>
    </alternativeName>
    <alternativeName>
        <fullName evidence="6">rRNA (cytidine-2'-O-)-methyltransferase RsmI</fullName>
    </alternativeName>
</protein>
<comment type="function">
    <text evidence="6">Catalyzes the 2'-O-methylation of the ribose of cytidine 1402 (C1402) in 16S rRNA.</text>
</comment>
<dbReference type="Gene3D" id="3.30.950.10">
    <property type="entry name" value="Methyltransferase, Cobalt-precorrin-4 Transmethylase, Domain 2"/>
    <property type="match status" value="1"/>
</dbReference>
<dbReference type="CDD" id="cd11648">
    <property type="entry name" value="RsmI"/>
    <property type="match status" value="1"/>
</dbReference>
<feature type="domain" description="Tetrapyrrole methylase" evidence="7">
    <location>
        <begin position="34"/>
        <end position="231"/>
    </location>
</feature>
<dbReference type="GO" id="GO:0070677">
    <property type="term" value="F:rRNA (cytosine-2'-O-)-methyltransferase activity"/>
    <property type="evidence" value="ECO:0007669"/>
    <property type="project" value="UniProtKB-UniRule"/>
</dbReference>
<dbReference type="PROSITE" id="PS01296">
    <property type="entry name" value="RSMI"/>
    <property type="match status" value="1"/>
</dbReference>
<evidence type="ECO:0000313" key="10">
    <source>
        <dbReference type="Proteomes" id="UP000516404"/>
    </source>
</evidence>
<dbReference type="NCBIfam" id="TIGR00096">
    <property type="entry name" value="16S rRNA (cytidine(1402)-2'-O)-methyltransferase"/>
    <property type="match status" value="1"/>
</dbReference>
<evidence type="ECO:0000256" key="5">
    <source>
        <dbReference type="ARBA" id="ARBA00022691"/>
    </source>
</evidence>
<dbReference type="GO" id="GO:0005737">
    <property type="term" value="C:cytoplasm"/>
    <property type="evidence" value="ECO:0007669"/>
    <property type="project" value="UniProtKB-SubCell"/>
</dbReference>
<dbReference type="EMBL" id="CP061539">
    <property type="protein sequence ID" value="QNV38912.1"/>
    <property type="molecule type" value="Genomic_DNA"/>
</dbReference>
<dbReference type="KEGG" id="rter:IDM49_08955"/>
<evidence type="ECO:0000259" key="8">
    <source>
        <dbReference type="Pfam" id="PF23016"/>
    </source>
</evidence>
<proteinExistence type="inferred from homology"/>
<evidence type="ECO:0000256" key="4">
    <source>
        <dbReference type="ARBA" id="ARBA00022679"/>
    </source>
</evidence>
<evidence type="ECO:0000256" key="3">
    <source>
        <dbReference type="ARBA" id="ARBA00022603"/>
    </source>
</evidence>
<evidence type="ECO:0000259" key="7">
    <source>
        <dbReference type="Pfam" id="PF00590"/>
    </source>
</evidence>
<organism evidence="9 10">
    <name type="scientific">Rothia terrae</name>
    <dbReference type="NCBI Taxonomy" id="396015"/>
    <lineage>
        <taxon>Bacteria</taxon>
        <taxon>Bacillati</taxon>
        <taxon>Actinomycetota</taxon>
        <taxon>Actinomycetes</taxon>
        <taxon>Micrococcales</taxon>
        <taxon>Micrococcaceae</taxon>
        <taxon>Rothia</taxon>
    </lineage>
</organism>
<dbReference type="AlphaFoldDB" id="A0A7H2BGW6"/>
<keyword evidence="10" id="KW-1185">Reference proteome</keyword>
<sequence>MRGETVSETLEELDQLDDGYSTETADGGVLVLGGTPIGNLGDATDRLKHYLATADLIAVEDTRKLRTLASGLGVKTIGRTIVNHDHNESERSAQIVEAVESGKTVLLLSDAGMPTVSDPGYAAAQAVADADLPVTVAPGPSAVLSALAVSGLPTGRFTFEGFLARKGSDRTRRLASLANEERTMVFYESPHRLEATLRDFASTFGEERCAVVCRELTKLHEEIIRGTLAELVQWAENNERIRGEIAVVVEGAPEPEAQSADSLTDRVLALVEEGMRLKAAAAQVAAETGVSKRELYEATLAARN</sequence>
<comment type="catalytic activity">
    <reaction evidence="6">
        <text>cytidine(1402) in 16S rRNA + S-adenosyl-L-methionine = 2'-O-methylcytidine(1402) in 16S rRNA + S-adenosyl-L-homocysteine + H(+)</text>
        <dbReference type="Rhea" id="RHEA:42924"/>
        <dbReference type="Rhea" id="RHEA-COMP:10285"/>
        <dbReference type="Rhea" id="RHEA-COMP:10286"/>
        <dbReference type="ChEBI" id="CHEBI:15378"/>
        <dbReference type="ChEBI" id="CHEBI:57856"/>
        <dbReference type="ChEBI" id="CHEBI:59789"/>
        <dbReference type="ChEBI" id="CHEBI:74495"/>
        <dbReference type="ChEBI" id="CHEBI:82748"/>
        <dbReference type="EC" id="2.1.1.198"/>
    </reaction>
</comment>
<name>A0A7H2BGW6_9MICC</name>
<dbReference type="PIRSF" id="PIRSF005917">
    <property type="entry name" value="MTase_YraL"/>
    <property type="match status" value="1"/>
</dbReference>
<keyword evidence="4 6" id="KW-0808">Transferase</keyword>
<comment type="subcellular location">
    <subcellularLocation>
        <location evidence="6">Cytoplasm</location>
    </subcellularLocation>
</comment>
<keyword evidence="3 6" id="KW-0489">Methyltransferase</keyword>
<accession>A0A7H2BGW6</accession>
<dbReference type="InterPro" id="IPR014776">
    <property type="entry name" value="4pyrrole_Mease_sub2"/>
</dbReference>
<dbReference type="Gene3D" id="3.40.1010.10">
    <property type="entry name" value="Cobalt-precorrin-4 Transmethylase, Domain 1"/>
    <property type="match status" value="1"/>
</dbReference>
<dbReference type="Proteomes" id="UP000516404">
    <property type="component" value="Chromosome"/>
</dbReference>
<reference evidence="9 10" key="1">
    <citation type="submission" date="2020-09" db="EMBL/GenBank/DDBJ databases">
        <title>Investigation of environmental microbes.</title>
        <authorList>
            <person name="Ou Y."/>
            <person name="Kang Q."/>
        </authorList>
    </citation>
    <scope>NUCLEOTIDE SEQUENCE [LARGE SCALE GENOMIC DNA]</scope>
    <source>
        <strain evidence="9 10">KJZ-14</strain>
    </source>
</reference>
<dbReference type="InterPro" id="IPR035996">
    <property type="entry name" value="4pyrrol_Methylase_sf"/>
</dbReference>
<keyword evidence="5 6" id="KW-0949">S-adenosyl-L-methionine</keyword>
<evidence type="ECO:0000256" key="2">
    <source>
        <dbReference type="ARBA" id="ARBA00022552"/>
    </source>
</evidence>
<dbReference type="PANTHER" id="PTHR46111">
    <property type="entry name" value="RIBOSOMAL RNA SMALL SUBUNIT METHYLTRANSFERASE I"/>
    <property type="match status" value="1"/>
</dbReference>
<evidence type="ECO:0000256" key="1">
    <source>
        <dbReference type="ARBA" id="ARBA00022490"/>
    </source>
</evidence>
<dbReference type="HAMAP" id="MF_01877">
    <property type="entry name" value="16SrRNA_methyltr_I"/>
    <property type="match status" value="1"/>
</dbReference>
<comment type="similarity">
    <text evidence="6">Belongs to the methyltransferase superfamily. RsmI family.</text>
</comment>
<dbReference type="InterPro" id="IPR000878">
    <property type="entry name" value="4pyrrol_Mease"/>
</dbReference>
<dbReference type="InterPro" id="IPR014777">
    <property type="entry name" value="4pyrrole_Mease_sub1"/>
</dbReference>
<evidence type="ECO:0000313" key="9">
    <source>
        <dbReference type="EMBL" id="QNV38912.1"/>
    </source>
</evidence>
<feature type="domain" description="RsmI HTH" evidence="8">
    <location>
        <begin position="258"/>
        <end position="302"/>
    </location>
</feature>
<dbReference type="FunFam" id="3.30.950.10:FF:000002">
    <property type="entry name" value="Ribosomal RNA small subunit methyltransferase I"/>
    <property type="match status" value="1"/>
</dbReference>
<keyword evidence="1 6" id="KW-0963">Cytoplasm</keyword>
<dbReference type="PANTHER" id="PTHR46111:SF1">
    <property type="entry name" value="RIBOSOMAL RNA SMALL SUBUNIT METHYLTRANSFERASE I"/>
    <property type="match status" value="1"/>
</dbReference>
<dbReference type="SUPFAM" id="SSF53790">
    <property type="entry name" value="Tetrapyrrole methylase"/>
    <property type="match status" value="1"/>
</dbReference>
<dbReference type="EC" id="2.1.1.198" evidence="6"/>
<dbReference type="Pfam" id="PF23016">
    <property type="entry name" value="RsmI_C"/>
    <property type="match status" value="1"/>
</dbReference>
<gene>
    <name evidence="6 9" type="primary">rsmI</name>
    <name evidence="9" type="ORF">IDM49_08955</name>
</gene>
<dbReference type="InterPro" id="IPR018063">
    <property type="entry name" value="SAM_MeTrfase_RsmI_CS"/>
</dbReference>
<dbReference type="Pfam" id="PF00590">
    <property type="entry name" value="TP_methylase"/>
    <property type="match status" value="1"/>
</dbReference>
<dbReference type="InterPro" id="IPR053910">
    <property type="entry name" value="RsmI_HTH"/>
</dbReference>
<keyword evidence="2 6" id="KW-0698">rRNA processing</keyword>
<evidence type="ECO:0000256" key="6">
    <source>
        <dbReference type="HAMAP-Rule" id="MF_01877"/>
    </source>
</evidence>